<evidence type="ECO:0000313" key="2">
    <source>
        <dbReference type="EMBL" id="MBK9983913.1"/>
    </source>
</evidence>
<comment type="caution">
    <text evidence="2">The sequence shown here is derived from an EMBL/GenBank/DDBJ whole genome shotgun (WGS) entry which is preliminary data.</text>
</comment>
<organism evidence="2 3">
    <name type="scientific">Candidatus Opimibacter skivensis</name>
    <dbReference type="NCBI Taxonomy" id="2982028"/>
    <lineage>
        <taxon>Bacteria</taxon>
        <taxon>Pseudomonadati</taxon>
        <taxon>Bacteroidota</taxon>
        <taxon>Saprospiria</taxon>
        <taxon>Saprospirales</taxon>
        <taxon>Saprospiraceae</taxon>
        <taxon>Candidatus Opimibacter</taxon>
    </lineage>
</organism>
<accession>A0A9D7SVD2</accession>
<proteinExistence type="predicted"/>
<feature type="chain" id="PRO_5039127398" evidence="1">
    <location>
        <begin position="22"/>
        <end position="398"/>
    </location>
</feature>
<dbReference type="InterPro" id="IPR026444">
    <property type="entry name" value="Secre_tail"/>
</dbReference>
<keyword evidence="1" id="KW-0732">Signal</keyword>
<dbReference type="NCBIfam" id="TIGR04183">
    <property type="entry name" value="Por_Secre_tail"/>
    <property type="match status" value="1"/>
</dbReference>
<protein>
    <submittedName>
        <fullName evidence="2">T9SS type A sorting domain-containing protein</fullName>
    </submittedName>
</protein>
<evidence type="ECO:0000256" key="1">
    <source>
        <dbReference type="SAM" id="SignalP"/>
    </source>
</evidence>
<dbReference type="Proteomes" id="UP000808337">
    <property type="component" value="Unassembled WGS sequence"/>
</dbReference>
<reference evidence="2 3" key="1">
    <citation type="submission" date="2020-10" db="EMBL/GenBank/DDBJ databases">
        <title>Connecting structure to function with the recovery of over 1000 high-quality activated sludge metagenome-assembled genomes encoding full-length rRNA genes using long-read sequencing.</title>
        <authorList>
            <person name="Singleton C.M."/>
            <person name="Petriglieri F."/>
            <person name="Kristensen J.M."/>
            <person name="Kirkegaard R.H."/>
            <person name="Michaelsen T.Y."/>
            <person name="Andersen M.H."/>
            <person name="Karst S.M."/>
            <person name="Dueholm M.S."/>
            <person name="Nielsen P.H."/>
            <person name="Albertsen M."/>
        </authorList>
    </citation>
    <scope>NUCLEOTIDE SEQUENCE [LARGE SCALE GENOMIC DNA]</scope>
    <source>
        <strain evidence="2">Ribe_18-Q3-R11-54_MAXAC.273</strain>
    </source>
</reference>
<evidence type="ECO:0000313" key="3">
    <source>
        <dbReference type="Proteomes" id="UP000808337"/>
    </source>
</evidence>
<sequence>MKKLFTLLTLMMITFSGYSQAIVINAGDVPLPAPIVNFDNLYGTNAGNPIPGNDQLWNYSSYFGDTLITAFYVPETDPFFTSNGVQFHTMVFKGLTATLGYFLNSEIAFLSSGIYEVGLSIQAAAFSLVPFTGNTLDSMIIPAQKQIFLSDKTIMEFPSTIGSGWHSSTRRFADFNLTVSAFGLNHTPGQHVYTTVRSDTIVGWGKMRVYTSSGPSIDYDVLMDKVHEYNVDSFYLGGAPASPFLLGAFGVAQGQHTNEAYFYRFNRKGNGSYPYLASFSYGADASYTALADAFINMNDLTTGSKDLRDVDYSTLIFPNPSNTNEINIKIIGREINVTDYAVIDLLGRNVQQGKVDNSSSGLITLSLNDNIGNGTYVIRLMNKEGREVVVEKVNFNRQ</sequence>
<feature type="signal peptide" evidence="1">
    <location>
        <begin position="1"/>
        <end position="21"/>
    </location>
</feature>
<name>A0A9D7SVD2_9BACT</name>
<dbReference type="AlphaFoldDB" id="A0A9D7SVD2"/>
<gene>
    <name evidence="2" type="ORF">IPP15_16360</name>
</gene>
<dbReference type="EMBL" id="JADKGY010000029">
    <property type="protein sequence ID" value="MBK9983913.1"/>
    <property type="molecule type" value="Genomic_DNA"/>
</dbReference>